<sequence>MSYMVCHFGKYKAGNVFGLQKHNQRENENYTNNDIDKARTPLNYDLINKANINYTKKIKTIIEANRASQRAIRKDATVYCECIISSDSAFFEKITEDSQKEFFKGALDYLKNKIGEEFIISANVHLDETTPHMHVGFVPIIDNSLSAKKLIDRKFLREVQDQLPAYLKNLGFDIQRGIKNSKRKHKDTKELKKELDREYENRCKDINFVEDYKNKLERKIEQLEVELNEKTIEYDNATKILSKNSLAMYQIQEIAFEPVMFSSDKIKISKVDFERLKESALKAYTQHNLYATVSKQLENLKQEKQYYKNQLEDSRRCRAEEYNDFRYELKSLEKENKRLGFEINKVNEILRSMSKESQIEFFKAKKEIEKENIEIEKEKNKSYEMRL</sequence>
<dbReference type="Gene3D" id="3.30.930.30">
    <property type="match status" value="1"/>
</dbReference>
<evidence type="ECO:0000313" key="3">
    <source>
        <dbReference type="EMBL" id="CUO89907.1"/>
    </source>
</evidence>
<dbReference type="InterPro" id="IPR001668">
    <property type="entry name" value="Mob_Pre"/>
</dbReference>
<keyword evidence="2" id="KW-0175">Coiled coil</keyword>
<dbReference type="EMBL" id="CYZV01000079">
    <property type="protein sequence ID" value="CUO89907.1"/>
    <property type="molecule type" value="Genomic_DNA"/>
</dbReference>
<dbReference type="GO" id="GO:0006310">
    <property type="term" value="P:DNA recombination"/>
    <property type="evidence" value="ECO:0007669"/>
    <property type="project" value="InterPro"/>
</dbReference>
<evidence type="ECO:0000256" key="1">
    <source>
        <dbReference type="ARBA" id="ARBA00010657"/>
    </source>
</evidence>
<organism evidence="3 4">
    <name type="scientific">Clostridium disporicum</name>
    <dbReference type="NCBI Taxonomy" id="84024"/>
    <lineage>
        <taxon>Bacteria</taxon>
        <taxon>Bacillati</taxon>
        <taxon>Bacillota</taxon>
        <taxon>Clostridia</taxon>
        <taxon>Eubacteriales</taxon>
        <taxon>Clostridiaceae</taxon>
        <taxon>Clostridium</taxon>
    </lineage>
</organism>
<comment type="similarity">
    <text evidence="1">Belongs to the plasmid mobilization pre family.</text>
</comment>
<accession>A0A174IWE1</accession>
<dbReference type="RefSeq" id="WP_055278009.1">
    <property type="nucleotide sequence ID" value="NZ_CYZV01000079.1"/>
</dbReference>
<dbReference type="CDD" id="cd17242">
    <property type="entry name" value="MobM_relaxase"/>
    <property type="match status" value="1"/>
</dbReference>
<feature type="coiled-coil region" evidence="2">
    <location>
        <begin position="178"/>
        <end position="240"/>
    </location>
</feature>
<protein>
    <submittedName>
        <fullName evidence="3">Plasmid recombination-like protein</fullName>
    </submittedName>
</protein>
<evidence type="ECO:0000256" key="2">
    <source>
        <dbReference type="SAM" id="Coils"/>
    </source>
</evidence>
<dbReference type="OrthoDB" id="9800759at2"/>
<dbReference type="AlphaFoldDB" id="A0A174IWE1"/>
<reference evidence="3 4" key="1">
    <citation type="submission" date="2015-09" db="EMBL/GenBank/DDBJ databases">
        <authorList>
            <consortium name="Pathogen Informatics"/>
        </authorList>
    </citation>
    <scope>NUCLEOTIDE SEQUENCE [LARGE SCALE GENOMIC DNA]</scope>
    <source>
        <strain evidence="3 4">2789STDY5834855</strain>
    </source>
</reference>
<evidence type="ECO:0000313" key="4">
    <source>
        <dbReference type="Proteomes" id="UP000095558"/>
    </source>
</evidence>
<name>A0A174IWE1_9CLOT</name>
<gene>
    <name evidence="3" type="ORF">ERS852470_03665</name>
</gene>
<dbReference type="Pfam" id="PF01076">
    <property type="entry name" value="Mob_Pre"/>
    <property type="match status" value="1"/>
</dbReference>
<dbReference type="Proteomes" id="UP000095558">
    <property type="component" value="Unassembled WGS sequence"/>
</dbReference>
<feature type="coiled-coil region" evidence="2">
    <location>
        <begin position="290"/>
        <end position="386"/>
    </location>
</feature>
<proteinExistence type="inferred from homology"/>
<dbReference type="NCBIfam" id="NF041497">
    <property type="entry name" value="MobV"/>
    <property type="match status" value="1"/>
</dbReference>
<dbReference type="GO" id="GO:0003677">
    <property type="term" value="F:DNA binding"/>
    <property type="evidence" value="ECO:0007669"/>
    <property type="project" value="InterPro"/>
</dbReference>